<evidence type="ECO:0000313" key="4">
    <source>
        <dbReference type="EMBL" id="TRY75753.1"/>
    </source>
</evidence>
<keyword evidence="3" id="KW-0143">Chaperone</keyword>
<keyword evidence="1" id="KW-0547">Nucleotide-binding</keyword>
<dbReference type="InterPro" id="IPR017998">
    <property type="entry name" value="Chaperone_TCP-1"/>
</dbReference>
<evidence type="ECO:0000256" key="2">
    <source>
        <dbReference type="ARBA" id="ARBA00022840"/>
    </source>
</evidence>
<feature type="non-terminal residue" evidence="4">
    <location>
        <position position="142"/>
    </location>
</feature>
<evidence type="ECO:0000256" key="1">
    <source>
        <dbReference type="ARBA" id="ARBA00022741"/>
    </source>
</evidence>
<protein>
    <submittedName>
        <fullName evidence="4">Uncharacterized protein</fullName>
    </submittedName>
</protein>
<dbReference type="PANTHER" id="PTHR11353">
    <property type="entry name" value="CHAPERONIN"/>
    <property type="match status" value="1"/>
</dbReference>
<sequence length="142" mass="15952">MAKCLISATLRTSLDSKCLDKLIVSSDNDIIIMNDGPTILKMMDVDHKVAKLMVQALNEWGIPPIWIKLVAKCVMEHLESMANCFEVNPKNPKNLIQMVMTALGSKVINKCHCQMAKIAVHTILLMTLIPSTDRQQAQQSWY</sequence>
<dbReference type="EMBL" id="VCGU01000005">
    <property type="protein sequence ID" value="TRY75753.1"/>
    <property type="molecule type" value="Genomic_DNA"/>
</dbReference>
<dbReference type="GO" id="GO:0140662">
    <property type="term" value="F:ATP-dependent protein folding chaperone"/>
    <property type="evidence" value="ECO:0007669"/>
    <property type="project" value="InterPro"/>
</dbReference>
<dbReference type="AlphaFoldDB" id="A0A553PDJ2"/>
<gene>
    <name evidence="4" type="ORF">TCAL_08650</name>
</gene>
<dbReference type="SUPFAM" id="SSF48592">
    <property type="entry name" value="GroEL equatorial domain-like"/>
    <property type="match status" value="1"/>
</dbReference>
<comment type="caution">
    <text evidence="4">The sequence shown here is derived from an EMBL/GenBank/DDBJ whole genome shotgun (WGS) entry which is preliminary data.</text>
</comment>
<dbReference type="InterPro" id="IPR002423">
    <property type="entry name" value="Cpn60/GroEL/TCP-1"/>
</dbReference>
<name>A0A553PDJ2_TIGCA</name>
<organism evidence="4 5">
    <name type="scientific">Tigriopus californicus</name>
    <name type="common">Marine copepod</name>
    <dbReference type="NCBI Taxonomy" id="6832"/>
    <lineage>
        <taxon>Eukaryota</taxon>
        <taxon>Metazoa</taxon>
        <taxon>Ecdysozoa</taxon>
        <taxon>Arthropoda</taxon>
        <taxon>Crustacea</taxon>
        <taxon>Multicrustacea</taxon>
        <taxon>Hexanauplia</taxon>
        <taxon>Copepoda</taxon>
        <taxon>Harpacticoida</taxon>
        <taxon>Harpacticidae</taxon>
        <taxon>Tigriopus</taxon>
    </lineage>
</organism>
<dbReference type="SUPFAM" id="SSF54849">
    <property type="entry name" value="GroEL-intermediate domain like"/>
    <property type="match status" value="1"/>
</dbReference>
<dbReference type="STRING" id="6832.A0A553PDJ2"/>
<dbReference type="Gene3D" id="1.10.560.10">
    <property type="entry name" value="GroEL-like equatorial domain"/>
    <property type="match status" value="1"/>
</dbReference>
<evidence type="ECO:0000313" key="5">
    <source>
        <dbReference type="Proteomes" id="UP000318571"/>
    </source>
</evidence>
<keyword evidence="5" id="KW-1185">Reference proteome</keyword>
<evidence type="ECO:0000256" key="3">
    <source>
        <dbReference type="ARBA" id="ARBA00023186"/>
    </source>
</evidence>
<dbReference type="Proteomes" id="UP000318571">
    <property type="component" value="Chromosome 2"/>
</dbReference>
<dbReference type="InterPro" id="IPR027410">
    <property type="entry name" value="TCP-1-like_intermed_sf"/>
</dbReference>
<proteinExistence type="predicted"/>
<dbReference type="GO" id="GO:0005524">
    <property type="term" value="F:ATP binding"/>
    <property type="evidence" value="ECO:0007669"/>
    <property type="project" value="UniProtKB-KW"/>
</dbReference>
<accession>A0A553PDJ2</accession>
<dbReference type="InterPro" id="IPR027413">
    <property type="entry name" value="GROEL-like_equatorial_sf"/>
</dbReference>
<keyword evidence="2" id="KW-0067">ATP-binding</keyword>
<dbReference type="Pfam" id="PF00118">
    <property type="entry name" value="Cpn60_TCP1"/>
    <property type="match status" value="1"/>
</dbReference>
<reference evidence="4 5" key="1">
    <citation type="journal article" date="2018" name="Nat. Ecol. Evol.">
        <title>Genomic signatures of mitonuclear coevolution across populations of Tigriopus californicus.</title>
        <authorList>
            <person name="Barreto F.S."/>
            <person name="Watson E.T."/>
            <person name="Lima T.G."/>
            <person name="Willett C.S."/>
            <person name="Edmands S."/>
            <person name="Li W."/>
            <person name="Burton R.S."/>
        </authorList>
    </citation>
    <scope>NUCLEOTIDE SEQUENCE [LARGE SCALE GENOMIC DNA]</scope>
    <source>
        <strain evidence="4 5">San Diego</strain>
    </source>
</reference>